<evidence type="ECO:0000313" key="2">
    <source>
        <dbReference type="Proteomes" id="UP000199576"/>
    </source>
</evidence>
<protein>
    <recommendedName>
        <fullName evidence="3">Glyoxalase</fullName>
    </recommendedName>
</protein>
<gene>
    <name evidence="1" type="ORF">SAMN04490182_1325</name>
</gene>
<evidence type="ECO:0000313" key="1">
    <source>
        <dbReference type="EMBL" id="SDS34598.1"/>
    </source>
</evidence>
<evidence type="ECO:0008006" key="3">
    <source>
        <dbReference type="Google" id="ProtNLM"/>
    </source>
</evidence>
<accession>A0ABY0UAE9</accession>
<name>A0ABY0UAE9_PSECE</name>
<dbReference type="EMBL" id="LT629753">
    <property type="protein sequence ID" value="SDS34598.1"/>
    <property type="molecule type" value="Genomic_DNA"/>
</dbReference>
<reference evidence="1 2" key="1">
    <citation type="submission" date="2016-10" db="EMBL/GenBank/DDBJ databases">
        <authorList>
            <person name="Varghese N."/>
            <person name="Submissions S."/>
        </authorList>
    </citation>
    <scope>NUCLEOTIDE SEQUENCE [LARGE SCALE GENOMIC DNA]</scope>
    <source>
        <strain evidence="1 2">BS2981</strain>
    </source>
</reference>
<sequence length="34" mass="3787">MFSHIQIGARDLATMIDFYDAVLTVNNGMKHCCA</sequence>
<keyword evidence="2" id="KW-1185">Reference proteome</keyword>
<dbReference type="Proteomes" id="UP000199576">
    <property type="component" value="Chromosome I"/>
</dbReference>
<organism evidence="1 2">
    <name type="scientific">Pseudomonas cedrina</name>
    <dbReference type="NCBI Taxonomy" id="651740"/>
    <lineage>
        <taxon>Bacteria</taxon>
        <taxon>Pseudomonadati</taxon>
        <taxon>Pseudomonadota</taxon>
        <taxon>Gammaproteobacteria</taxon>
        <taxon>Pseudomonadales</taxon>
        <taxon>Pseudomonadaceae</taxon>
        <taxon>Pseudomonas</taxon>
    </lineage>
</organism>
<proteinExistence type="predicted"/>